<reference evidence="1" key="1">
    <citation type="submission" date="2021-06" db="EMBL/GenBank/DDBJ databases">
        <authorList>
            <person name="Kallberg Y."/>
            <person name="Tangrot J."/>
            <person name="Rosling A."/>
        </authorList>
    </citation>
    <scope>NUCLEOTIDE SEQUENCE</scope>
    <source>
        <strain evidence="1">IL203A</strain>
    </source>
</reference>
<accession>A0ACA9KY43</accession>
<dbReference type="Proteomes" id="UP000789702">
    <property type="component" value="Unassembled WGS sequence"/>
</dbReference>
<proteinExistence type="predicted"/>
<comment type="caution">
    <text evidence="1">The sequence shown here is derived from an EMBL/GenBank/DDBJ whole genome shotgun (WGS) entry which is preliminary data.</text>
</comment>
<gene>
    <name evidence="1" type="ORF">DHETER_LOCUS2762</name>
</gene>
<name>A0ACA9KY43_9GLOM</name>
<evidence type="ECO:0000313" key="2">
    <source>
        <dbReference type="Proteomes" id="UP000789702"/>
    </source>
</evidence>
<evidence type="ECO:0000313" key="1">
    <source>
        <dbReference type="EMBL" id="CAG8495579.1"/>
    </source>
</evidence>
<dbReference type="EMBL" id="CAJVPU010002133">
    <property type="protein sequence ID" value="CAG8495579.1"/>
    <property type="molecule type" value="Genomic_DNA"/>
</dbReference>
<protein>
    <submittedName>
        <fullName evidence="1">11532_t:CDS:1</fullName>
    </submittedName>
</protein>
<organism evidence="1 2">
    <name type="scientific">Dentiscutata heterogama</name>
    <dbReference type="NCBI Taxonomy" id="1316150"/>
    <lineage>
        <taxon>Eukaryota</taxon>
        <taxon>Fungi</taxon>
        <taxon>Fungi incertae sedis</taxon>
        <taxon>Mucoromycota</taxon>
        <taxon>Glomeromycotina</taxon>
        <taxon>Glomeromycetes</taxon>
        <taxon>Diversisporales</taxon>
        <taxon>Gigasporaceae</taxon>
        <taxon>Dentiscutata</taxon>
    </lineage>
</organism>
<keyword evidence="2" id="KW-1185">Reference proteome</keyword>
<feature type="non-terminal residue" evidence="1">
    <location>
        <position position="187"/>
    </location>
</feature>
<sequence>MRSFLAYTLFLLMTFITFSTADYTVNSPAAGMVYNKSDILPVSWNVTSNTDKIINVTLAHGNSQNFTQDMVLCSNINPNVGQCNYTIGNLTSRRDYVVIVGKDPAHVGYSNYFAINSTGPLPPPSGCPNFGGYDCPESLPCCSASGFCGNTGDYCGTGCDPTHSFNGDSEDYCRDGCDPASSFNGQC</sequence>